<dbReference type="Proteomes" id="UP000236333">
    <property type="component" value="Unassembled WGS sequence"/>
</dbReference>
<dbReference type="InterPro" id="IPR000330">
    <property type="entry name" value="SNF2_N"/>
</dbReference>
<feature type="compositionally biased region" description="Gly residues" evidence="1">
    <location>
        <begin position="226"/>
        <end position="245"/>
    </location>
</feature>
<reference evidence="3 4" key="1">
    <citation type="journal article" date="2017" name="Mol. Biol. Evol.">
        <title>The 4-celled Tetrabaena socialis nuclear genome reveals the essential components for genetic control of cell number at the origin of multicellularity in the volvocine lineage.</title>
        <authorList>
            <person name="Featherston J."/>
            <person name="Arakaki Y."/>
            <person name="Hanschen E.R."/>
            <person name="Ferris P.J."/>
            <person name="Michod R.E."/>
            <person name="Olson B.J.S.C."/>
            <person name="Nozaki H."/>
            <person name="Durand P.M."/>
        </authorList>
    </citation>
    <scope>NUCLEOTIDE SEQUENCE [LARGE SCALE GENOMIC DNA]</scope>
    <source>
        <strain evidence="3 4">NIES-571</strain>
    </source>
</reference>
<dbReference type="AlphaFoldDB" id="A0A2J7ZKA5"/>
<feature type="non-terminal residue" evidence="3">
    <location>
        <position position="1"/>
    </location>
</feature>
<dbReference type="GO" id="GO:0005524">
    <property type="term" value="F:ATP binding"/>
    <property type="evidence" value="ECO:0007669"/>
    <property type="project" value="InterPro"/>
</dbReference>
<evidence type="ECO:0000259" key="2">
    <source>
        <dbReference type="Pfam" id="PF00176"/>
    </source>
</evidence>
<dbReference type="Pfam" id="PF00176">
    <property type="entry name" value="SNF2-rel_dom"/>
    <property type="match status" value="1"/>
</dbReference>
<organism evidence="3 4">
    <name type="scientific">Tetrabaena socialis</name>
    <dbReference type="NCBI Taxonomy" id="47790"/>
    <lineage>
        <taxon>Eukaryota</taxon>
        <taxon>Viridiplantae</taxon>
        <taxon>Chlorophyta</taxon>
        <taxon>core chlorophytes</taxon>
        <taxon>Chlorophyceae</taxon>
        <taxon>CS clade</taxon>
        <taxon>Chlamydomonadales</taxon>
        <taxon>Tetrabaenaceae</taxon>
        <taxon>Tetrabaena</taxon>
    </lineage>
</organism>
<dbReference type="EMBL" id="PGGS01001222">
    <property type="protein sequence ID" value="PNH00695.1"/>
    <property type="molecule type" value="Genomic_DNA"/>
</dbReference>
<evidence type="ECO:0000256" key="1">
    <source>
        <dbReference type="SAM" id="MobiDB-lite"/>
    </source>
</evidence>
<keyword evidence="4" id="KW-1185">Reference proteome</keyword>
<name>A0A2J7ZKA5_9CHLO</name>
<feature type="region of interest" description="Disordered" evidence="1">
    <location>
        <begin position="217"/>
        <end position="245"/>
    </location>
</feature>
<accession>A0A2J7ZKA5</accession>
<feature type="region of interest" description="Disordered" evidence="1">
    <location>
        <begin position="152"/>
        <end position="180"/>
    </location>
</feature>
<proteinExistence type="predicted"/>
<feature type="domain" description="SNF2 N-terminal" evidence="2">
    <location>
        <begin position="111"/>
        <end position="220"/>
    </location>
</feature>
<dbReference type="Gene3D" id="3.40.50.10810">
    <property type="entry name" value="Tandem AAA-ATPase domain"/>
    <property type="match status" value="1"/>
</dbReference>
<comment type="caution">
    <text evidence="3">The sequence shown here is derived from an EMBL/GenBank/DDBJ whole genome shotgun (WGS) entry which is preliminary data.</text>
</comment>
<dbReference type="InterPro" id="IPR038718">
    <property type="entry name" value="SNF2-like_sf"/>
</dbReference>
<gene>
    <name evidence="3" type="ORF">TSOC_013469</name>
</gene>
<dbReference type="OrthoDB" id="547489at2759"/>
<evidence type="ECO:0000313" key="3">
    <source>
        <dbReference type="EMBL" id="PNH00695.1"/>
    </source>
</evidence>
<evidence type="ECO:0000313" key="4">
    <source>
        <dbReference type="Proteomes" id="UP000236333"/>
    </source>
</evidence>
<protein>
    <recommendedName>
        <fullName evidence="2">SNF2 N-terminal domain-containing protein</fullName>
    </recommendedName>
</protein>
<sequence length="373" mass="38421">ESTAPQVDRILGPDQQQKLTASYQQALEALSAAEASVANVSAGLHDVHDTQTNVSARLSGNKARCTGRKRKLSPSVFDCNDAATGFAAGSTKADTPTQELLPASRSELRSHQLAAVRWLASLEQSGGGGVLADEAEADRQAEVVGLLSHLASTPPEAPHLHLRSHREQSPGSSGGASGGGAPAVPGNVCLLLAPSSALSRWGEAISAHVDGRLHRLHLHDGSPASGSGGSGSPHRGCGGDGGGGLDAGEAGQHLHLLGRLPAPCRVLLSAGDPAPSAGDGIWLLLQLLAPSLQRPLWEAVGSLQQVLLTSGGVGAQCQQGVMAAVHSRLWALLRPLVLHRRARDVELEHLRATATSLNLYDHFSAARGEHAAA</sequence>